<name>A0A1L9VNK7_ASPGL</name>
<dbReference type="Gene3D" id="3.40.30.10">
    <property type="entry name" value="Glutaredoxin"/>
    <property type="match status" value="1"/>
</dbReference>
<comment type="similarity">
    <text evidence="1 2">Belongs to the GST superfamily.</text>
</comment>
<dbReference type="VEuPathDB" id="FungiDB:ASPGLDRAFT_45484"/>
<proteinExistence type="inferred from homology"/>
<feature type="domain" description="GST N-terminal" evidence="3">
    <location>
        <begin position="37"/>
        <end position="118"/>
    </location>
</feature>
<dbReference type="SFLD" id="SFLDG00358">
    <property type="entry name" value="Main_(cytGST)"/>
    <property type="match status" value="1"/>
</dbReference>
<gene>
    <name evidence="5" type="ORF">ASPGLDRAFT_45484</name>
</gene>
<dbReference type="PANTHER" id="PTHR44051">
    <property type="entry name" value="GLUTATHIONE S-TRANSFERASE-RELATED"/>
    <property type="match status" value="1"/>
</dbReference>
<dbReference type="OrthoDB" id="422574at2759"/>
<feature type="domain" description="GST C-terminal" evidence="4">
    <location>
        <begin position="125"/>
        <end position="249"/>
    </location>
</feature>
<evidence type="ECO:0000256" key="1">
    <source>
        <dbReference type="ARBA" id="ARBA00007409"/>
    </source>
</evidence>
<sequence>MLPRVVSSAGSWKAASRLAQLSSAFKASPSSFYSTMSSNITLYTWPTPNGVKASITLEELSLPYKTEGINISTNVQKEDWFLKINPNGRIPAILDGNQRVFESGAIMLYLTDKYDKERKISYAPGSSEYVEELSWLMFQMGGVGPMQGQANHFRLFAGARSDYGINRYISETKRLYEVLESRLKESPYLAGSKYTIADIANYSWVRSAPVALEIDLAEWPTLKKWKEEIEKRDAVQKGVDVPKRDITPEQMADNFKNARARIDGMANSDQH</sequence>
<reference evidence="6" key="1">
    <citation type="journal article" date="2017" name="Genome Biol.">
        <title>Comparative genomics reveals high biological diversity and specific adaptations in the industrially and medically important fungal genus Aspergillus.</title>
        <authorList>
            <person name="de Vries R.P."/>
            <person name="Riley R."/>
            <person name="Wiebenga A."/>
            <person name="Aguilar-Osorio G."/>
            <person name="Amillis S."/>
            <person name="Uchima C.A."/>
            <person name="Anderluh G."/>
            <person name="Asadollahi M."/>
            <person name="Askin M."/>
            <person name="Barry K."/>
            <person name="Battaglia E."/>
            <person name="Bayram O."/>
            <person name="Benocci T."/>
            <person name="Braus-Stromeyer S.A."/>
            <person name="Caldana C."/>
            <person name="Canovas D."/>
            <person name="Cerqueira G.C."/>
            <person name="Chen F."/>
            <person name="Chen W."/>
            <person name="Choi C."/>
            <person name="Clum A."/>
            <person name="Dos Santos R.A."/>
            <person name="Damasio A.R."/>
            <person name="Diallinas G."/>
            <person name="Emri T."/>
            <person name="Fekete E."/>
            <person name="Flipphi M."/>
            <person name="Freyberg S."/>
            <person name="Gallo A."/>
            <person name="Gournas C."/>
            <person name="Habgood R."/>
            <person name="Hainaut M."/>
            <person name="Harispe M.L."/>
            <person name="Henrissat B."/>
            <person name="Hilden K.S."/>
            <person name="Hope R."/>
            <person name="Hossain A."/>
            <person name="Karabika E."/>
            <person name="Karaffa L."/>
            <person name="Karanyi Z."/>
            <person name="Krasevec N."/>
            <person name="Kuo A."/>
            <person name="Kusch H."/>
            <person name="LaButti K."/>
            <person name="Lagendijk E.L."/>
            <person name="Lapidus A."/>
            <person name="Levasseur A."/>
            <person name="Lindquist E."/>
            <person name="Lipzen A."/>
            <person name="Logrieco A.F."/>
            <person name="MacCabe A."/>
            <person name="Maekelae M.R."/>
            <person name="Malavazi I."/>
            <person name="Melin P."/>
            <person name="Meyer V."/>
            <person name="Mielnichuk N."/>
            <person name="Miskei M."/>
            <person name="Molnar A.P."/>
            <person name="Mule G."/>
            <person name="Ngan C.Y."/>
            <person name="Orejas M."/>
            <person name="Orosz E."/>
            <person name="Ouedraogo J.P."/>
            <person name="Overkamp K.M."/>
            <person name="Park H.-S."/>
            <person name="Perrone G."/>
            <person name="Piumi F."/>
            <person name="Punt P.J."/>
            <person name="Ram A.F."/>
            <person name="Ramon A."/>
            <person name="Rauscher S."/>
            <person name="Record E."/>
            <person name="Riano-Pachon D.M."/>
            <person name="Robert V."/>
            <person name="Roehrig J."/>
            <person name="Ruller R."/>
            <person name="Salamov A."/>
            <person name="Salih N.S."/>
            <person name="Samson R.A."/>
            <person name="Sandor E."/>
            <person name="Sanguinetti M."/>
            <person name="Schuetze T."/>
            <person name="Sepcic K."/>
            <person name="Shelest E."/>
            <person name="Sherlock G."/>
            <person name="Sophianopoulou V."/>
            <person name="Squina F.M."/>
            <person name="Sun H."/>
            <person name="Susca A."/>
            <person name="Todd R.B."/>
            <person name="Tsang A."/>
            <person name="Unkles S.E."/>
            <person name="van de Wiele N."/>
            <person name="van Rossen-Uffink D."/>
            <person name="Oliveira J.V."/>
            <person name="Vesth T.C."/>
            <person name="Visser J."/>
            <person name="Yu J.-H."/>
            <person name="Zhou M."/>
            <person name="Andersen M.R."/>
            <person name="Archer D.B."/>
            <person name="Baker S.E."/>
            <person name="Benoit I."/>
            <person name="Brakhage A.A."/>
            <person name="Braus G.H."/>
            <person name="Fischer R."/>
            <person name="Frisvad J.C."/>
            <person name="Goldman G.H."/>
            <person name="Houbraken J."/>
            <person name="Oakley B."/>
            <person name="Pocsi I."/>
            <person name="Scazzocchio C."/>
            <person name="Seiboth B."/>
            <person name="vanKuyk P.A."/>
            <person name="Wortman J."/>
            <person name="Dyer P.S."/>
            <person name="Grigoriev I.V."/>
        </authorList>
    </citation>
    <scope>NUCLEOTIDE SEQUENCE [LARGE SCALE GENOMIC DNA]</scope>
    <source>
        <strain evidence="6">CBS 516.65</strain>
    </source>
</reference>
<dbReference type="InterPro" id="IPR010987">
    <property type="entry name" value="Glutathione-S-Trfase_C-like"/>
</dbReference>
<accession>A0A1L9VNK7</accession>
<dbReference type="Gene3D" id="1.20.1050.10">
    <property type="match status" value="1"/>
</dbReference>
<dbReference type="CDD" id="cd03048">
    <property type="entry name" value="GST_N_Ure2p_like"/>
    <property type="match status" value="1"/>
</dbReference>
<evidence type="ECO:0000313" key="6">
    <source>
        <dbReference type="Proteomes" id="UP000184300"/>
    </source>
</evidence>
<dbReference type="PROSITE" id="PS50405">
    <property type="entry name" value="GST_CTER"/>
    <property type="match status" value="1"/>
</dbReference>
<dbReference type="AlphaFoldDB" id="A0A1L9VNK7"/>
<dbReference type="InterPro" id="IPR004045">
    <property type="entry name" value="Glutathione_S-Trfase_N"/>
</dbReference>
<dbReference type="STRING" id="1160497.A0A1L9VNK7"/>
<dbReference type="SUPFAM" id="SSF47616">
    <property type="entry name" value="GST C-terminal domain-like"/>
    <property type="match status" value="1"/>
</dbReference>
<evidence type="ECO:0008006" key="7">
    <source>
        <dbReference type="Google" id="ProtNLM"/>
    </source>
</evidence>
<protein>
    <recommendedName>
        <fullName evidence="7">Glutathione S-transferase</fullName>
    </recommendedName>
</protein>
<evidence type="ECO:0000313" key="5">
    <source>
        <dbReference type="EMBL" id="OJJ85513.1"/>
    </source>
</evidence>
<dbReference type="Pfam" id="PF02798">
    <property type="entry name" value="GST_N"/>
    <property type="match status" value="1"/>
</dbReference>
<dbReference type="InterPro" id="IPR036282">
    <property type="entry name" value="Glutathione-S-Trfase_C_sf"/>
</dbReference>
<dbReference type="SFLD" id="SFLDS00019">
    <property type="entry name" value="Glutathione_Transferase_(cytos"/>
    <property type="match status" value="1"/>
</dbReference>
<evidence type="ECO:0000256" key="2">
    <source>
        <dbReference type="RuleBase" id="RU003494"/>
    </source>
</evidence>
<dbReference type="Pfam" id="PF00043">
    <property type="entry name" value="GST_C"/>
    <property type="match status" value="1"/>
</dbReference>
<dbReference type="Proteomes" id="UP000184300">
    <property type="component" value="Unassembled WGS sequence"/>
</dbReference>
<keyword evidence="6" id="KW-1185">Reference proteome</keyword>
<evidence type="ECO:0000259" key="4">
    <source>
        <dbReference type="PROSITE" id="PS50405"/>
    </source>
</evidence>
<organism evidence="5 6">
    <name type="scientific">Aspergillus glaucus CBS 516.65</name>
    <dbReference type="NCBI Taxonomy" id="1160497"/>
    <lineage>
        <taxon>Eukaryota</taxon>
        <taxon>Fungi</taxon>
        <taxon>Dikarya</taxon>
        <taxon>Ascomycota</taxon>
        <taxon>Pezizomycotina</taxon>
        <taxon>Eurotiomycetes</taxon>
        <taxon>Eurotiomycetidae</taxon>
        <taxon>Eurotiales</taxon>
        <taxon>Aspergillaceae</taxon>
        <taxon>Aspergillus</taxon>
        <taxon>Aspergillus subgen. Aspergillus</taxon>
    </lineage>
</organism>
<dbReference type="PROSITE" id="PS50404">
    <property type="entry name" value="GST_NTER"/>
    <property type="match status" value="1"/>
</dbReference>
<dbReference type="SFLD" id="SFLDG01151">
    <property type="entry name" value="Main.2:_Nu-like"/>
    <property type="match status" value="1"/>
</dbReference>
<dbReference type="GeneID" id="34462520"/>
<dbReference type="PANTHER" id="PTHR44051:SF8">
    <property type="entry name" value="GLUTATHIONE S-TRANSFERASE GSTA"/>
    <property type="match status" value="1"/>
</dbReference>
<dbReference type="SUPFAM" id="SSF52833">
    <property type="entry name" value="Thioredoxin-like"/>
    <property type="match status" value="1"/>
</dbReference>
<dbReference type="InterPro" id="IPR040079">
    <property type="entry name" value="Glutathione_S-Trfase"/>
</dbReference>
<evidence type="ECO:0000259" key="3">
    <source>
        <dbReference type="PROSITE" id="PS50404"/>
    </source>
</evidence>
<dbReference type="InterPro" id="IPR004046">
    <property type="entry name" value="GST_C"/>
</dbReference>
<dbReference type="RefSeq" id="XP_022402211.1">
    <property type="nucleotide sequence ID" value="XM_022546259.1"/>
</dbReference>
<dbReference type="InterPro" id="IPR036249">
    <property type="entry name" value="Thioredoxin-like_sf"/>
</dbReference>
<dbReference type="EMBL" id="KV878894">
    <property type="protein sequence ID" value="OJJ85513.1"/>
    <property type="molecule type" value="Genomic_DNA"/>
</dbReference>